<evidence type="ECO:0000256" key="4">
    <source>
        <dbReference type="ARBA" id="ARBA00022833"/>
    </source>
</evidence>
<keyword evidence="5" id="KW-0805">Transcription regulation</keyword>
<evidence type="ECO:0000256" key="2">
    <source>
        <dbReference type="ARBA" id="ARBA00022723"/>
    </source>
</evidence>
<dbReference type="SMART" id="SM00614">
    <property type="entry name" value="ZnF_BED"/>
    <property type="match status" value="1"/>
</dbReference>
<dbReference type="InterPro" id="IPR025525">
    <property type="entry name" value="hAT-like_transposase_RNase-H"/>
</dbReference>
<evidence type="ECO:0000256" key="5">
    <source>
        <dbReference type="ARBA" id="ARBA00023015"/>
    </source>
</evidence>
<feature type="compositionally biased region" description="Basic and acidic residues" evidence="10">
    <location>
        <begin position="43"/>
        <end position="54"/>
    </location>
</feature>
<dbReference type="GO" id="GO:0008270">
    <property type="term" value="F:zinc ion binding"/>
    <property type="evidence" value="ECO:0007669"/>
    <property type="project" value="UniProtKB-KW"/>
</dbReference>
<feature type="region of interest" description="Disordered" evidence="10">
    <location>
        <begin position="1"/>
        <end position="80"/>
    </location>
</feature>
<dbReference type="PANTHER" id="PTHR46481:SF10">
    <property type="entry name" value="ZINC FINGER BED DOMAIN-CONTAINING PROTEIN 39"/>
    <property type="match status" value="1"/>
</dbReference>
<organism evidence="12 13">
    <name type="scientific">Zizania palustris</name>
    <name type="common">Northern wild rice</name>
    <dbReference type="NCBI Taxonomy" id="103762"/>
    <lineage>
        <taxon>Eukaryota</taxon>
        <taxon>Viridiplantae</taxon>
        <taxon>Streptophyta</taxon>
        <taxon>Embryophyta</taxon>
        <taxon>Tracheophyta</taxon>
        <taxon>Spermatophyta</taxon>
        <taxon>Magnoliopsida</taxon>
        <taxon>Liliopsida</taxon>
        <taxon>Poales</taxon>
        <taxon>Poaceae</taxon>
        <taxon>BOP clade</taxon>
        <taxon>Oryzoideae</taxon>
        <taxon>Oryzeae</taxon>
        <taxon>Zizaniinae</taxon>
        <taxon>Zizania</taxon>
    </lineage>
</organism>
<evidence type="ECO:0000256" key="3">
    <source>
        <dbReference type="ARBA" id="ARBA00022771"/>
    </source>
</evidence>
<evidence type="ECO:0000256" key="1">
    <source>
        <dbReference type="ARBA" id="ARBA00004123"/>
    </source>
</evidence>
<dbReference type="PANTHER" id="PTHR46481">
    <property type="entry name" value="ZINC FINGER BED DOMAIN-CONTAINING PROTEIN 4"/>
    <property type="match status" value="1"/>
</dbReference>
<reference evidence="12" key="1">
    <citation type="journal article" date="2021" name="bioRxiv">
        <title>Whole Genome Assembly and Annotation of Northern Wild Rice, Zizania palustris L., Supports a Whole Genome Duplication in the Zizania Genus.</title>
        <authorList>
            <person name="Haas M."/>
            <person name="Kono T."/>
            <person name="Macchietto M."/>
            <person name="Millas R."/>
            <person name="McGilp L."/>
            <person name="Shao M."/>
            <person name="Duquette J."/>
            <person name="Hirsch C.N."/>
            <person name="Kimball J."/>
        </authorList>
    </citation>
    <scope>NUCLEOTIDE SEQUENCE</scope>
    <source>
        <tissue evidence="12">Fresh leaf tissue</tissue>
    </source>
</reference>
<comment type="subcellular location">
    <subcellularLocation>
        <location evidence="1">Nucleus</location>
    </subcellularLocation>
</comment>
<evidence type="ECO:0000256" key="10">
    <source>
        <dbReference type="SAM" id="MobiDB-lite"/>
    </source>
</evidence>
<reference evidence="12" key="2">
    <citation type="submission" date="2021-02" db="EMBL/GenBank/DDBJ databases">
        <authorList>
            <person name="Kimball J.A."/>
            <person name="Haas M.W."/>
            <person name="Macchietto M."/>
            <person name="Kono T."/>
            <person name="Duquette J."/>
            <person name="Shao M."/>
        </authorList>
    </citation>
    <scope>NUCLEOTIDE SEQUENCE</scope>
    <source>
        <tissue evidence="12">Fresh leaf tissue</tissue>
    </source>
</reference>
<sequence length="506" mass="57455">MSDRGRVCRSTSMRPSQKRRHSPPRMSVDARQLSPSMDDYGMDDQHMDGVHGFEDAYPSADNPSPNNASPDNASLEAAGPSTVKHGKAECWKHFVATEECIDGKMVRYAKCKYCSKMLSAVKGGGTGHLNRHYKAHLKERSHAVDGGARQTQITFGSDGSDRIVSITLDNASANTTAMQILEPQLQSYIGGYVIHQRCICHIINLITQAGMREIDALLSKIRRAVRFIAGHTVVRARFREYCVAQQKKPRTFGVDIKTRWNSTYLMLREVKGYESLISVFINSMNVKIQDNDDSIDEILILTDVDWEVATRTRKFLKPFYNATVLLSGVYYPTSCEVLECLWNFTIQFSENRSNTLLKPIVKAMELKFLKYFTAIPHLYCFALILDPRKKLDILKVALDSMGDAMELDFSEAYQHVSDELYRVFRLYQQKLGASRSFVEESPKKRKASQAPRTYGRSTSRRTKKHLPPQALRELDQIGIPIPSSTTTLIPITWLTTRCFIRIRLTS</sequence>
<accession>A0A8J6BRT3</accession>
<feature type="region of interest" description="Disordered" evidence="10">
    <location>
        <begin position="438"/>
        <end position="467"/>
    </location>
</feature>
<keyword evidence="8" id="KW-0539">Nucleus</keyword>
<protein>
    <recommendedName>
        <fullName evidence="11">BED-type domain-containing protein</fullName>
    </recommendedName>
</protein>
<evidence type="ECO:0000313" key="13">
    <source>
        <dbReference type="Proteomes" id="UP000729402"/>
    </source>
</evidence>
<dbReference type="OrthoDB" id="1733466at2759"/>
<keyword evidence="13" id="KW-1185">Reference proteome</keyword>
<dbReference type="InterPro" id="IPR052035">
    <property type="entry name" value="ZnF_BED_domain_contain"/>
</dbReference>
<dbReference type="GO" id="GO:0005634">
    <property type="term" value="C:nucleus"/>
    <property type="evidence" value="ECO:0007669"/>
    <property type="project" value="UniProtKB-SubCell"/>
</dbReference>
<dbReference type="PROSITE" id="PS50808">
    <property type="entry name" value="ZF_BED"/>
    <property type="match status" value="1"/>
</dbReference>
<gene>
    <name evidence="12" type="ORF">GUJ93_ZPchr0011g27438</name>
</gene>
<feature type="compositionally biased region" description="Low complexity" evidence="10">
    <location>
        <begin position="56"/>
        <end position="74"/>
    </location>
</feature>
<dbReference type="EMBL" id="JAAALK010000081">
    <property type="protein sequence ID" value="KAG8091271.1"/>
    <property type="molecule type" value="Genomic_DNA"/>
</dbReference>
<dbReference type="AlphaFoldDB" id="A0A8J6BRT3"/>
<keyword evidence="7" id="KW-0804">Transcription</keyword>
<keyword evidence="2" id="KW-0479">Metal-binding</keyword>
<evidence type="ECO:0000313" key="12">
    <source>
        <dbReference type="EMBL" id="KAG8091271.1"/>
    </source>
</evidence>
<keyword evidence="4" id="KW-0862">Zinc</keyword>
<feature type="domain" description="BED-type" evidence="11">
    <location>
        <begin position="85"/>
        <end position="143"/>
    </location>
</feature>
<keyword evidence="6" id="KW-0238">DNA-binding</keyword>
<evidence type="ECO:0000256" key="9">
    <source>
        <dbReference type="PROSITE-ProRule" id="PRU00027"/>
    </source>
</evidence>
<keyword evidence="3 9" id="KW-0863">Zinc-finger</keyword>
<proteinExistence type="predicted"/>
<evidence type="ECO:0000256" key="7">
    <source>
        <dbReference type="ARBA" id="ARBA00023163"/>
    </source>
</evidence>
<evidence type="ECO:0000256" key="6">
    <source>
        <dbReference type="ARBA" id="ARBA00023125"/>
    </source>
</evidence>
<dbReference type="InterPro" id="IPR003656">
    <property type="entry name" value="Znf_BED"/>
</dbReference>
<name>A0A8J6BRT3_ZIZPA</name>
<dbReference type="Pfam" id="PF14372">
    <property type="entry name" value="hAT-like_RNase-H"/>
    <property type="match status" value="1"/>
</dbReference>
<dbReference type="GO" id="GO:0003677">
    <property type="term" value="F:DNA binding"/>
    <property type="evidence" value="ECO:0007669"/>
    <property type="project" value="UniProtKB-KW"/>
</dbReference>
<evidence type="ECO:0000256" key="8">
    <source>
        <dbReference type="ARBA" id="ARBA00023242"/>
    </source>
</evidence>
<comment type="caution">
    <text evidence="12">The sequence shown here is derived from an EMBL/GenBank/DDBJ whole genome shotgun (WGS) entry which is preliminary data.</text>
</comment>
<evidence type="ECO:0000259" key="11">
    <source>
        <dbReference type="PROSITE" id="PS50808"/>
    </source>
</evidence>
<dbReference type="Proteomes" id="UP000729402">
    <property type="component" value="Unassembled WGS sequence"/>
</dbReference>